<dbReference type="InterPro" id="IPR043128">
    <property type="entry name" value="Rev_trsase/Diguanyl_cyclase"/>
</dbReference>
<name>A0A7M1B4L8_9BACT</name>
<dbReference type="SUPFAM" id="SSF141868">
    <property type="entry name" value="EAL domain-like"/>
    <property type="match status" value="1"/>
</dbReference>
<accession>A0A7M1B4L8</accession>
<dbReference type="InterPro" id="IPR035919">
    <property type="entry name" value="EAL_sf"/>
</dbReference>
<feature type="domain" description="EAL" evidence="2">
    <location>
        <begin position="211"/>
        <end position="446"/>
    </location>
</feature>
<keyword evidence="1" id="KW-0812">Transmembrane</keyword>
<keyword evidence="1" id="KW-1133">Transmembrane helix</keyword>
<dbReference type="PANTHER" id="PTHR33121:SF71">
    <property type="entry name" value="OXYGEN SENSOR PROTEIN DOSP"/>
    <property type="match status" value="1"/>
</dbReference>
<dbReference type="InterPro" id="IPR050706">
    <property type="entry name" value="Cyclic-di-GMP_PDE-like"/>
</dbReference>
<dbReference type="PANTHER" id="PTHR33121">
    <property type="entry name" value="CYCLIC DI-GMP PHOSPHODIESTERASE PDEF"/>
    <property type="match status" value="1"/>
</dbReference>
<dbReference type="KEGG" id="ssei:FJR45_00020"/>
<protein>
    <submittedName>
        <fullName evidence="4">GGDEF domain-containing protein</fullName>
    </submittedName>
</protein>
<feature type="transmembrane region" description="Helical" evidence="1">
    <location>
        <begin position="29"/>
        <end position="48"/>
    </location>
</feature>
<evidence type="ECO:0000259" key="3">
    <source>
        <dbReference type="PROSITE" id="PS50887"/>
    </source>
</evidence>
<dbReference type="GO" id="GO:0071111">
    <property type="term" value="F:cyclic-guanylate-specific phosphodiesterase activity"/>
    <property type="evidence" value="ECO:0007669"/>
    <property type="project" value="InterPro"/>
</dbReference>
<dbReference type="SMART" id="SM00052">
    <property type="entry name" value="EAL"/>
    <property type="match status" value="1"/>
</dbReference>
<dbReference type="EMBL" id="CP041235">
    <property type="protein sequence ID" value="QOP44664.1"/>
    <property type="molecule type" value="Genomic_DNA"/>
</dbReference>
<dbReference type="Gene3D" id="3.20.20.450">
    <property type="entry name" value="EAL domain"/>
    <property type="match status" value="1"/>
</dbReference>
<evidence type="ECO:0000256" key="1">
    <source>
        <dbReference type="SAM" id="Phobius"/>
    </source>
</evidence>
<dbReference type="InterPro" id="IPR000160">
    <property type="entry name" value="GGDEF_dom"/>
</dbReference>
<evidence type="ECO:0000313" key="5">
    <source>
        <dbReference type="Proteomes" id="UP000593719"/>
    </source>
</evidence>
<keyword evidence="5" id="KW-1185">Reference proteome</keyword>
<dbReference type="PROSITE" id="PS50883">
    <property type="entry name" value="EAL"/>
    <property type="match status" value="1"/>
</dbReference>
<dbReference type="Proteomes" id="UP000593719">
    <property type="component" value="Chromosome"/>
</dbReference>
<dbReference type="Pfam" id="PF00990">
    <property type="entry name" value="GGDEF"/>
    <property type="match status" value="1"/>
</dbReference>
<dbReference type="Gene3D" id="3.30.70.270">
    <property type="match status" value="1"/>
</dbReference>
<dbReference type="SMART" id="SM00267">
    <property type="entry name" value="GGDEF"/>
    <property type="match status" value="1"/>
</dbReference>
<sequence>MALPIFALILAFIFHTLISNYTTLEISFYIEAVLLLLVSIYFIFFLIYKGFDVKITDSVTKTFSREYLYQFLQKEIKQKKEYTLILISIDNLNDINSLYGLKNGDKVLKYVVDWITEYLKKEGIENFPIGHIKGGDFIIGLDGAKDKYSTLLELICLKSNDLNVDDIEIKISGAITDTSYSKDLNYLIENLFDLQNKNKNMKYKEEESINPNELELLVIDAIENKNLLIMSQAVYDNKNNVVFRECYIKLKGQNRKIIHPKTYLKVINKLGLGVSFDLMVLEEILKNCQYRENIYAINVLPTSLRNDKFLSKTKELLKECSDKKIMFVLSEMQYYSYISRYNSIIKSLKALGVLIAIDRLGSLHTSFLYLRELNIDVVRFDTYYSNKEKLVHNRNIIDGFIVMAHEKGVKTWIKNIEDKEVYTVAKEMKIDYLEGKYLSEIETVLN</sequence>
<reference evidence="4 5" key="1">
    <citation type="submission" date="2019-06" db="EMBL/GenBank/DDBJ databases">
        <title>Sulfurimonas gotlandica sp. nov., a chemoautotrophic and psychrotolerant epsilonproteobacterium isolated from a pelagic redoxcline, and an emended description of the genus Sulfurimonas.</title>
        <authorList>
            <person name="Wang S."/>
            <person name="Jiang L."/>
            <person name="Shao Z."/>
        </authorList>
    </citation>
    <scope>NUCLEOTIDE SEQUENCE [LARGE SCALE GENOMIC DNA]</scope>
    <source>
        <strain evidence="4 5">S2-6</strain>
    </source>
</reference>
<dbReference type="CDD" id="cd01948">
    <property type="entry name" value="EAL"/>
    <property type="match status" value="1"/>
</dbReference>
<dbReference type="SUPFAM" id="SSF55073">
    <property type="entry name" value="Nucleotide cyclase"/>
    <property type="match status" value="1"/>
</dbReference>
<dbReference type="InterPro" id="IPR029787">
    <property type="entry name" value="Nucleotide_cyclase"/>
</dbReference>
<evidence type="ECO:0000313" key="4">
    <source>
        <dbReference type="EMBL" id="QOP44664.1"/>
    </source>
</evidence>
<dbReference type="Pfam" id="PF00563">
    <property type="entry name" value="EAL"/>
    <property type="match status" value="1"/>
</dbReference>
<proteinExistence type="predicted"/>
<dbReference type="PROSITE" id="PS50887">
    <property type="entry name" value="GGDEF"/>
    <property type="match status" value="1"/>
</dbReference>
<dbReference type="InterPro" id="IPR001633">
    <property type="entry name" value="EAL_dom"/>
</dbReference>
<gene>
    <name evidence="4" type="ORF">FJR45_00020</name>
</gene>
<feature type="domain" description="GGDEF" evidence="3">
    <location>
        <begin position="80"/>
        <end position="211"/>
    </location>
</feature>
<organism evidence="4 5">
    <name type="scientific">Sulfurimonas sediminis</name>
    <dbReference type="NCBI Taxonomy" id="2590020"/>
    <lineage>
        <taxon>Bacteria</taxon>
        <taxon>Pseudomonadati</taxon>
        <taxon>Campylobacterota</taxon>
        <taxon>Epsilonproteobacteria</taxon>
        <taxon>Campylobacterales</taxon>
        <taxon>Sulfurimonadaceae</taxon>
        <taxon>Sulfurimonas</taxon>
    </lineage>
</organism>
<evidence type="ECO:0000259" key="2">
    <source>
        <dbReference type="PROSITE" id="PS50883"/>
    </source>
</evidence>
<keyword evidence="1" id="KW-0472">Membrane</keyword>
<dbReference type="AlphaFoldDB" id="A0A7M1B4L8"/>